<evidence type="ECO:0000313" key="1">
    <source>
        <dbReference type="EMBL" id="KAF5795276.1"/>
    </source>
</evidence>
<comment type="caution">
    <text evidence="1">The sequence shown here is derived from an EMBL/GenBank/DDBJ whole genome shotgun (WGS) entry which is preliminary data.</text>
</comment>
<gene>
    <name evidence="1" type="ORF">HanXRQr2_Chr08g0337741</name>
</gene>
<dbReference type="AlphaFoldDB" id="A0A9K3NCK6"/>
<reference evidence="1" key="1">
    <citation type="journal article" date="2017" name="Nature">
        <title>The sunflower genome provides insights into oil metabolism, flowering and Asterid evolution.</title>
        <authorList>
            <person name="Badouin H."/>
            <person name="Gouzy J."/>
            <person name="Grassa C.J."/>
            <person name="Murat F."/>
            <person name="Staton S.E."/>
            <person name="Cottret L."/>
            <person name="Lelandais-Briere C."/>
            <person name="Owens G.L."/>
            <person name="Carrere S."/>
            <person name="Mayjonade B."/>
            <person name="Legrand L."/>
            <person name="Gill N."/>
            <person name="Kane N.C."/>
            <person name="Bowers J.E."/>
            <person name="Hubner S."/>
            <person name="Bellec A."/>
            <person name="Berard A."/>
            <person name="Berges H."/>
            <person name="Blanchet N."/>
            <person name="Boniface M.C."/>
            <person name="Brunel D."/>
            <person name="Catrice O."/>
            <person name="Chaidir N."/>
            <person name="Claudel C."/>
            <person name="Donnadieu C."/>
            <person name="Faraut T."/>
            <person name="Fievet G."/>
            <person name="Helmstetter N."/>
            <person name="King M."/>
            <person name="Knapp S.J."/>
            <person name="Lai Z."/>
            <person name="Le Paslier M.C."/>
            <person name="Lippi Y."/>
            <person name="Lorenzon L."/>
            <person name="Mandel J.R."/>
            <person name="Marage G."/>
            <person name="Marchand G."/>
            <person name="Marquand E."/>
            <person name="Bret-Mestries E."/>
            <person name="Morien E."/>
            <person name="Nambeesan S."/>
            <person name="Nguyen T."/>
            <person name="Pegot-Espagnet P."/>
            <person name="Pouilly N."/>
            <person name="Raftis F."/>
            <person name="Sallet E."/>
            <person name="Schiex T."/>
            <person name="Thomas J."/>
            <person name="Vandecasteele C."/>
            <person name="Vares D."/>
            <person name="Vear F."/>
            <person name="Vautrin S."/>
            <person name="Crespi M."/>
            <person name="Mangin B."/>
            <person name="Burke J.M."/>
            <person name="Salse J."/>
            <person name="Munos S."/>
            <person name="Vincourt P."/>
            <person name="Rieseberg L.H."/>
            <person name="Langlade N.B."/>
        </authorList>
    </citation>
    <scope>NUCLEOTIDE SEQUENCE</scope>
    <source>
        <tissue evidence="1">Leaves</tissue>
    </source>
</reference>
<keyword evidence="2" id="KW-1185">Reference proteome</keyword>
<accession>A0A9K3NCK6</accession>
<dbReference type="Gramene" id="mRNA:HanXRQr2_Chr08g0337741">
    <property type="protein sequence ID" value="CDS:HanXRQr2_Chr08g0337741.1"/>
    <property type="gene ID" value="HanXRQr2_Chr08g0337741"/>
</dbReference>
<evidence type="ECO:0000313" key="2">
    <source>
        <dbReference type="Proteomes" id="UP000215914"/>
    </source>
</evidence>
<reference evidence="1" key="2">
    <citation type="submission" date="2020-06" db="EMBL/GenBank/DDBJ databases">
        <title>Helianthus annuus Genome sequencing and assembly Release 2.</title>
        <authorList>
            <person name="Gouzy J."/>
            <person name="Langlade N."/>
            <person name="Munos S."/>
        </authorList>
    </citation>
    <scope>NUCLEOTIDE SEQUENCE</scope>
    <source>
        <tissue evidence="1">Leaves</tissue>
    </source>
</reference>
<protein>
    <submittedName>
        <fullName evidence="1">Uncharacterized protein</fullName>
    </submittedName>
</protein>
<proteinExistence type="predicted"/>
<name>A0A9K3NCK6_HELAN</name>
<organism evidence="1 2">
    <name type="scientific">Helianthus annuus</name>
    <name type="common">Common sunflower</name>
    <dbReference type="NCBI Taxonomy" id="4232"/>
    <lineage>
        <taxon>Eukaryota</taxon>
        <taxon>Viridiplantae</taxon>
        <taxon>Streptophyta</taxon>
        <taxon>Embryophyta</taxon>
        <taxon>Tracheophyta</taxon>
        <taxon>Spermatophyta</taxon>
        <taxon>Magnoliopsida</taxon>
        <taxon>eudicotyledons</taxon>
        <taxon>Gunneridae</taxon>
        <taxon>Pentapetalae</taxon>
        <taxon>asterids</taxon>
        <taxon>campanulids</taxon>
        <taxon>Asterales</taxon>
        <taxon>Asteraceae</taxon>
        <taxon>Asteroideae</taxon>
        <taxon>Heliantheae alliance</taxon>
        <taxon>Heliantheae</taxon>
        <taxon>Helianthus</taxon>
    </lineage>
</organism>
<sequence length="111" mass="12809">MINTISLKEFAKVEILEMRPPITYDHTRDIKSRKNVRLNELANNPMVICLGGNGLNPFGHIIHCHQDVKISNRIREWAHKVNSPYVEDIDNEDWLHGHLIPLRNATHLLAS</sequence>
<dbReference type="EMBL" id="MNCJ02000323">
    <property type="protein sequence ID" value="KAF5795276.1"/>
    <property type="molecule type" value="Genomic_DNA"/>
</dbReference>
<dbReference type="Proteomes" id="UP000215914">
    <property type="component" value="Unassembled WGS sequence"/>
</dbReference>